<proteinExistence type="predicted"/>
<keyword evidence="1" id="KW-1133">Transmembrane helix</keyword>
<dbReference type="Proteomes" id="UP000265955">
    <property type="component" value="Unassembled WGS sequence"/>
</dbReference>
<keyword evidence="1" id="KW-0472">Membrane</keyword>
<accession>A0A3A3FPM6</accession>
<gene>
    <name evidence="2" type="ORF">D3871_00350</name>
</gene>
<name>A0A3A3FPM6_9BURK</name>
<evidence type="ECO:0000313" key="3">
    <source>
        <dbReference type="Proteomes" id="UP000265955"/>
    </source>
</evidence>
<feature type="transmembrane region" description="Helical" evidence="1">
    <location>
        <begin position="97"/>
        <end position="119"/>
    </location>
</feature>
<organism evidence="2 3">
    <name type="scientific">Noviherbaspirillum saxi</name>
    <dbReference type="NCBI Taxonomy" id="2320863"/>
    <lineage>
        <taxon>Bacteria</taxon>
        <taxon>Pseudomonadati</taxon>
        <taxon>Pseudomonadota</taxon>
        <taxon>Betaproteobacteria</taxon>
        <taxon>Burkholderiales</taxon>
        <taxon>Oxalobacteraceae</taxon>
        <taxon>Noviherbaspirillum</taxon>
    </lineage>
</organism>
<keyword evidence="3" id="KW-1185">Reference proteome</keyword>
<protein>
    <submittedName>
        <fullName evidence="2">Uncharacterized protein</fullName>
    </submittedName>
</protein>
<reference evidence="3" key="1">
    <citation type="submission" date="2018-09" db="EMBL/GenBank/DDBJ databases">
        <authorList>
            <person name="Zhu H."/>
        </authorList>
    </citation>
    <scope>NUCLEOTIDE SEQUENCE [LARGE SCALE GENOMIC DNA]</scope>
    <source>
        <strain evidence="3">K1R23-30</strain>
    </source>
</reference>
<evidence type="ECO:0000313" key="2">
    <source>
        <dbReference type="EMBL" id="RJF97154.1"/>
    </source>
</evidence>
<dbReference type="AlphaFoldDB" id="A0A3A3FPM6"/>
<evidence type="ECO:0000256" key="1">
    <source>
        <dbReference type="SAM" id="Phobius"/>
    </source>
</evidence>
<sequence length="185" mass="20084">MSQYSLEKAAAAVFEASAQQQRETKATLDALKDAAAKFETKAGALPREIFAQVDRALPDAAHKAAGQIASNWTEANLHAERAAEVYKNAVRWAPWRIGGMAVLSTFCGVLGIVIAAKFVQPNEDVVAALRREEADLRAKIQQLSTKGGYSTVVGCYDSNNRNRLCVLVDESAKIPVKGYRVIKGY</sequence>
<keyword evidence="1" id="KW-0812">Transmembrane</keyword>
<comment type="caution">
    <text evidence="2">The sequence shown here is derived from an EMBL/GenBank/DDBJ whole genome shotgun (WGS) entry which is preliminary data.</text>
</comment>
<dbReference type="EMBL" id="QYUO01000001">
    <property type="protein sequence ID" value="RJF97154.1"/>
    <property type="molecule type" value="Genomic_DNA"/>
</dbReference>